<protein>
    <submittedName>
        <fullName evidence="2">Uncharacterized protein</fullName>
    </submittedName>
</protein>
<feature type="transmembrane region" description="Helical" evidence="1">
    <location>
        <begin position="83"/>
        <end position="103"/>
    </location>
</feature>
<dbReference type="InterPro" id="IPR036259">
    <property type="entry name" value="MFS_trans_sf"/>
</dbReference>
<organism evidence="2 3">
    <name type="scientific">Arthrobacter pullicola</name>
    <dbReference type="NCBI Taxonomy" id="2762224"/>
    <lineage>
        <taxon>Bacteria</taxon>
        <taxon>Bacillati</taxon>
        <taxon>Actinomycetota</taxon>
        <taxon>Actinomycetes</taxon>
        <taxon>Micrococcales</taxon>
        <taxon>Micrococcaceae</taxon>
        <taxon>Arthrobacter</taxon>
    </lineage>
</organism>
<dbReference type="SUPFAM" id="SSF103473">
    <property type="entry name" value="MFS general substrate transporter"/>
    <property type="match status" value="1"/>
</dbReference>
<feature type="transmembrane region" description="Helical" evidence="1">
    <location>
        <begin position="48"/>
        <end position="71"/>
    </location>
</feature>
<gene>
    <name evidence="2" type="ORF">H9638_02305</name>
</gene>
<keyword evidence="1" id="KW-1133">Transmembrane helix</keyword>
<name>A0ABR8YEI2_9MICC</name>
<reference evidence="2 3" key="1">
    <citation type="submission" date="2020-08" db="EMBL/GenBank/DDBJ databases">
        <title>A Genomic Blueprint of the Chicken Gut Microbiome.</title>
        <authorList>
            <person name="Gilroy R."/>
            <person name="Ravi A."/>
            <person name="Getino M."/>
            <person name="Pursley I."/>
            <person name="Horton D.L."/>
            <person name="Alikhan N.-F."/>
            <person name="Baker D."/>
            <person name="Gharbi K."/>
            <person name="Hall N."/>
            <person name="Watson M."/>
            <person name="Adriaenssens E.M."/>
            <person name="Foster-Nyarko E."/>
            <person name="Jarju S."/>
            <person name="Secka A."/>
            <person name="Antonio M."/>
            <person name="Oren A."/>
            <person name="Chaudhuri R."/>
            <person name="La Ragione R.M."/>
            <person name="Hildebrand F."/>
            <person name="Pallen M.J."/>
        </authorList>
    </citation>
    <scope>NUCLEOTIDE SEQUENCE [LARGE SCALE GENOMIC DNA]</scope>
    <source>
        <strain evidence="2 3">Sa2BUA2</strain>
    </source>
</reference>
<keyword evidence="1" id="KW-0812">Transmembrane</keyword>
<proteinExistence type="predicted"/>
<feature type="transmembrane region" description="Helical" evidence="1">
    <location>
        <begin position="12"/>
        <end position="36"/>
    </location>
</feature>
<comment type="caution">
    <text evidence="2">The sequence shown here is derived from an EMBL/GenBank/DDBJ whole genome shotgun (WGS) entry which is preliminary data.</text>
</comment>
<keyword evidence="1" id="KW-0472">Membrane</keyword>
<evidence type="ECO:0000313" key="2">
    <source>
        <dbReference type="EMBL" id="MBD8042637.1"/>
    </source>
</evidence>
<accession>A0ABR8YEI2</accession>
<dbReference type="Proteomes" id="UP000652763">
    <property type="component" value="Unassembled WGS sequence"/>
</dbReference>
<dbReference type="RefSeq" id="WP_191745557.1">
    <property type="nucleotide sequence ID" value="NZ_JACSQC010000001.1"/>
</dbReference>
<evidence type="ECO:0000313" key="3">
    <source>
        <dbReference type="Proteomes" id="UP000652763"/>
    </source>
</evidence>
<evidence type="ECO:0000256" key="1">
    <source>
        <dbReference type="SAM" id="Phobius"/>
    </source>
</evidence>
<keyword evidence="3" id="KW-1185">Reference proteome</keyword>
<sequence>MSRDTRVRSNKPDLLVLWVLILTFLPILFVVLFSLVTFASSIAGSGAVWSQVATSLPFLAAALAAVVTGVLMKRAATDRRAWALSVCTVVLLLVAASAPVISFSKAAAEEFCESAPGGRGYAETAAPEETPGICGWARN</sequence>
<dbReference type="EMBL" id="JACSQC010000001">
    <property type="protein sequence ID" value="MBD8042637.1"/>
    <property type="molecule type" value="Genomic_DNA"/>
</dbReference>